<protein>
    <recommendedName>
        <fullName evidence="2">Capsule synthesis protein CapA domain-containing protein</fullName>
    </recommendedName>
</protein>
<dbReference type="CDD" id="cd07381">
    <property type="entry name" value="MPP_CapA"/>
    <property type="match status" value="1"/>
</dbReference>
<dbReference type="SMART" id="SM00854">
    <property type="entry name" value="PGA_cap"/>
    <property type="match status" value="1"/>
</dbReference>
<dbReference type="InterPro" id="IPR029052">
    <property type="entry name" value="Metallo-depent_PP-like"/>
</dbReference>
<evidence type="ECO:0000256" key="1">
    <source>
        <dbReference type="ARBA" id="ARBA00005662"/>
    </source>
</evidence>
<evidence type="ECO:0000313" key="3">
    <source>
        <dbReference type="EMBL" id="PIR86025.1"/>
    </source>
</evidence>
<dbReference type="InterPro" id="IPR052169">
    <property type="entry name" value="CW_Biosynth-Accessory"/>
</dbReference>
<organism evidence="3 4">
    <name type="scientific">Candidatus Kaiserbacteria bacterium CG10_big_fil_rev_8_21_14_0_10_44_10</name>
    <dbReference type="NCBI Taxonomy" id="1974606"/>
    <lineage>
        <taxon>Bacteria</taxon>
        <taxon>Candidatus Kaiseribacteriota</taxon>
    </lineage>
</organism>
<name>A0A2H0UJQ5_9BACT</name>
<dbReference type="PANTHER" id="PTHR33393">
    <property type="entry name" value="POLYGLUTAMINE SYNTHESIS ACCESSORY PROTEIN RV0574C-RELATED"/>
    <property type="match status" value="1"/>
</dbReference>
<proteinExistence type="inferred from homology"/>
<feature type="domain" description="Capsule synthesis protein CapA" evidence="2">
    <location>
        <begin position="57"/>
        <end position="279"/>
    </location>
</feature>
<comment type="similarity">
    <text evidence="1">Belongs to the CapA family.</text>
</comment>
<dbReference type="SUPFAM" id="SSF56300">
    <property type="entry name" value="Metallo-dependent phosphatases"/>
    <property type="match status" value="1"/>
</dbReference>
<sequence length="352" mass="38722">MHTRAILVSIFLAAVLCGGTFTYVVLNYGVGPLVTLPTIMAEAMVGVSDMEEVEPISIIFTGDVMLARDVEMRLLQEERGYSLSSIKDSLKADAVVMNFEASVLENHEQTQHMEMKFSVRPDLVGELRLESPVYLSLANNHSLDYGVGGYRNTVKTLEAHGFKAFGHATSISTSSVSVIEAKGQRVLVLHANATYGSLDMSKVQNILKSAGPADLTVAYIHWGTEYEPVNDDAQESLAHDLIDSGFDLVVGHHPHVVQNVERYKDGLIFYSLGNFVFDQYWTPEVQEGLVVKVVGDSKQWGVELMPVESASTLIQPRPMATGAHQRFLDDLAGRSSPVLYTDIAKGRIMLQF</sequence>
<evidence type="ECO:0000313" key="4">
    <source>
        <dbReference type="Proteomes" id="UP000229612"/>
    </source>
</evidence>
<reference evidence="4" key="1">
    <citation type="submission" date="2017-09" db="EMBL/GenBank/DDBJ databases">
        <title>Depth-based differentiation of microbial function through sediment-hosted aquifers and enrichment of novel symbionts in the deep terrestrial subsurface.</title>
        <authorList>
            <person name="Probst A.J."/>
            <person name="Ladd B."/>
            <person name="Jarett J.K."/>
            <person name="Geller-Mcgrath D.E."/>
            <person name="Sieber C.M.K."/>
            <person name="Emerson J.B."/>
            <person name="Anantharaman K."/>
            <person name="Thomas B.C."/>
            <person name="Malmstrom R."/>
            <person name="Stieglmeier M."/>
            <person name="Klingl A."/>
            <person name="Woyke T."/>
            <person name="Ryan C.M."/>
            <person name="Banfield J.F."/>
        </authorList>
    </citation>
    <scope>NUCLEOTIDE SEQUENCE [LARGE SCALE GENOMIC DNA]</scope>
</reference>
<dbReference type="Pfam" id="PF09587">
    <property type="entry name" value="PGA_cap"/>
    <property type="match status" value="1"/>
</dbReference>
<evidence type="ECO:0000259" key="2">
    <source>
        <dbReference type="SMART" id="SM00854"/>
    </source>
</evidence>
<dbReference type="PANTHER" id="PTHR33393:SF11">
    <property type="entry name" value="POLYGLUTAMINE SYNTHESIS ACCESSORY PROTEIN RV0574C-RELATED"/>
    <property type="match status" value="1"/>
</dbReference>
<comment type="caution">
    <text evidence="3">The sequence shown here is derived from an EMBL/GenBank/DDBJ whole genome shotgun (WGS) entry which is preliminary data.</text>
</comment>
<dbReference type="AlphaFoldDB" id="A0A2H0UJQ5"/>
<dbReference type="Gene3D" id="3.60.21.10">
    <property type="match status" value="1"/>
</dbReference>
<dbReference type="Proteomes" id="UP000229612">
    <property type="component" value="Unassembled WGS sequence"/>
</dbReference>
<gene>
    <name evidence="3" type="ORF">COU14_01270</name>
</gene>
<dbReference type="InterPro" id="IPR019079">
    <property type="entry name" value="Capsule_synth_CapA"/>
</dbReference>
<accession>A0A2H0UJQ5</accession>
<dbReference type="EMBL" id="PFBG01000013">
    <property type="protein sequence ID" value="PIR86025.1"/>
    <property type="molecule type" value="Genomic_DNA"/>
</dbReference>